<evidence type="ECO:0000313" key="3">
    <source>
        <dbReference type="Proteomes" id="UP001153050"/>
    </source>
</evidence>
<keyword evidence="1" id="KW-0175">Coiled coil</keyword>
<evidence type="ECO:0008006" key="4">
    <source>
        <dbReference type="Google" id="ProtNLM"/>
    </source>
</evidence>
<sequence length="405" mass="43588">MGIAGEQLAGLQGKLEQLQAEKQVFLAQADVYTQQKVAAEAKMAAINADLAGQKALYPTLAGGKLEGAVTADSGAGAGEASLLAARIVRNIACRIAKEIEGLVEPDNRFIIFTGTERPNFGRWRAFRAWIDAIVIAFERSDAKLAEADELRTKLEGVEIERVRGGEKESAVSLTAAGALLDFGVKLGSYFLTDYKTSAVTVTGINDDFLALAVASRLKKSWYPARWMPSAADAELATLLEKVNGPQRASVSKIKTAQESAASFADLAGKEADNGKKLLFQEVSQAYNTVVQELTAAQKLLNDLTAGLMVADTKGVPLLASIMEEKAISDRLEIGDKALLLQLHVPIGSTYTKKNVWTFFGRMPFFVRGGVALSYSVVEGTTGNILKTGQFAEQSKFYRLHEVSSE</sequence>
<dbReference type="EMBL" id="CAKXZT010000130">
    <property type="protein sequence ID" value="CAH2402767.1"/>
    <property type="molecule type" value="Genomic_DNA"/>
</dbReference>
<organism evidence="2 3">
    <name type="scientific">Mesorhizobium escarrei</name>
    <dbReference type="NCBI Taxonomy" id="666018"/>
    <lineage>
        <taxon>Bacteria</taxon>
        <taxon>Pseudomonadati</taxon>
        <taxon>Pseudomonadota</taxon>
        <taxon>Alphaproteobacteria</taxon>
        <taxon>Hyphomicrobiales</taxon>
        <taxon>Phyllobacteriaceae</taxon>
        <taxon>Mesorhizobium</taxon>
    </lineage>
</organism>
<evidence type="ECO:0000313" key="2">
    <source>
        <dbReference type="EMBL" id="CAH2402767.1"/>
    </source>
</evidence>
<comment type="caution">
    <text evidence="2">The sequence shown here is derived from an EMBL/GenBank/DDBJ whole genome shotgun (WGS) entry which is preliminary data.</text>
</comment>
<accession>A0ABN8JXQ4</accession>
<name>A0ABN8JXQ4_9HYPH</name>
<dbReference type="RefSeq" id="WP_254019307.1">
    <property type="nucleotide sequence ID" value="NZ_CAKXZT010000130.1"/>
</dbReference>
<evidence type="ECO:0000256" key="1">
    <source>
        <dbReference type="SAM" id="Coils"/>
    </source>
</evidence>
<protein>
    <recommendedName>
        <fullName evidence="4">Phage major capsid protein</fullName>
    </recommendedName>
</protein>
<reference evidence="2 3" key="1">
    <citation type="submission" date="2022-03" db="EMBL/GenBank/DDBJ databases">
        <authorList>
            <person name="Brunel B."/>
        </authorList>
    </citation>
    <scope>NUCLEOTIDE SEQUENCE [LARGE SCALE GENOMIC DNA]</scope>
    <source>
        <strain evidence="2">STM5069sample</strain>
    </source>
</reference>
<dbReference type="Proteomes" id="UP001153050">
    <property type="component" value="Unassembled WGS sequence"/>
</dbReference>
<keyword evidence="3" id="KW-1185">Reference proteome</keyword>
<proteinExistence type="predicted"/>
<gene>
    <name evidence="2" type="ORF">MES5069_350043</name>
</gene>
<feature type="coiled-coil region" evidence="1">
    <location>
        <begin position="1"/>
        <end position="35"/>
    </location>
</feature>